<dbReference type="SMART" id="SM00347">
    <property type="entry name" value="HTH_MARR"/>
    <property type="match status" value="1"/>
</dbReference>
<dbReference type="Pfam" id="PF01047">
    <property type="entry name" value="MarR"/>
    <property type="match status" value="1"/>
</dbReference>
<dbReference type="AlphaFoldDB" id="A0A2W5QMP9"/>
<evidence type="ECO:0000313" key="3">
    <source>
        <dbReference type="Proteomes" id="UP000249135"/>
    </source>
</evidence>
<feature type="domain" description="HTH marR-type" evidence="1">
    <location>
        <begin position="14"/>
        <end position="149"/>
    </location>
</feature>
<dbReference type="Gene3D" id="1.10.10.10">
    <property type="entry name" value="Winged helix-like DNA-binding domain superfamily/Winged helix DNA-binding domain"/>
    <property type="match status" value="1"/>
</dbReference>
<proteinExistence type="predicted"/>
<dbReference type="InterPro" id="IPR039422">
    <property type="entry name" value="MarR/SlyA-like"/>
</dbReference>
<comment type="caution">
    <text evidence="2">The sequence shown here is derived from an EMBL/GenBank/DDBJ whole genome shotgun (WGS) entry which is preliminary data.</text>
</comment>
<dbReference type="InterPro" id="IPR036390">
    <property type="entry name" value="WH_DNA-bd_sf"/>
</dbReference>
<gene>
    <name evidence="2" type="ORF">DI563_00865</name>
</gene>
<dbReference type="GO" id="GO:0003700">
    <property type="term" value="F:DNA-binding transcription factor activity"/>
    <property type="evidence" value="ECO:0007669"/>
    <property type="project" value="InterPro"/>
</dbReference>
<accession>A0A2W5QMP9</accession>
<dbReference type="InterPro" id="IPR036388">
    <property type="entry name" value="WH-like_DNA-bd_sf"/>
</dbReference>
<dbReference type="SUPFAM" id="SSF46785">
    <property type="entry name" value="Winged helix' DNA-binding domain"/>
    <property type="match status" value="1"/>
</dbReference>
<organism evidence="2 3">
    <name type="scientific">Variovorax paradoxus</name>
    <dbReference type="NCBI Taxonomy" id="34073"/>
    <lineage>
        <taxon>Bacteria</taxon>
        <taxon>Pseudomonadati</taxon>
        <taxon>Pseudomonadota</taxon>
        <taxon>Betaproteobacteria</taxon>
        <taxon>Burkholderiales</taxon>
        <taxon>Comamonadaceae</taxon>
        <taxon>Variovorax</taxon>
    </lineage>
</organism>
<dbReference type="Proteomes" id="UP000249135">
    <property type="component" value="Unassembled WGS sequence"/>
</dbReference>
<reference evidence="2 3" key="1">
    <citation type="submission" date="2017-08" db="EMBL/GenBank/DDBJ databases">
        <title>Infants hospitalized years apart are colonized by the same room-sourced microbial strains.</title>
        <authorList>
            <person name="Brooks B."/>
            <person name="Olm M.R."/>
            <person name="Firek B.A."/>
            <person name="Baker R."/>
            <person name="Thomas B.C."/>
            <person name="Morowitz M.J."/>
            <person name="Banfield J.F."/>
        </authorList>
    </citation>
    <scope>NUCLEOTIDE SEQUENCE [LARGE SCALE GENOMIC DNA]</scope>
    <source>
        <strain evidence="2">S2_005_003_R2_41</strain>
    </source>
</reference>
<sequence>MENPIDARAYRWRTHNPGRVLSNALRRFEERVLALMNEAGHTQTRLSHVNLTRHLDLEGTRITELARRASITNPAMTELIDQCEELGLVERIPDSADKRVRIVRFTPAGLEWLTAFGRAVAAAEAEMAEEIGARCMKSLMTDLASYAAAMEPSIN</sequence>
<dbReference type="PANTHER" id="PTHR33164:SF57">
    <property type="entry name" value="MARR-FAMILY TRANSCRIPTIONAL REGULATOR"/>
    <property type="match status" value="1"/>
</dbReference>
<dbReference type="GO" id="GO:0006950">
    <property type="term" value="P:response to stress"/>
    <property type="evidence" value="ECO:0007669"/>
    <property type="project" value="TreeGrafter"/>
</dbReference>
<dbReference type="InterPro" id="IPR000835">
    <property type="entry name" value="HTH_MarR-typ"/>
</dbReference>
<dbReference type="EMBL" id="QFPP01000003">
    <property type="protein sequence ID" value="PZQ78244.1"/>
    <property type="molecule type" value="Genomic_DNA"/>
</dbReference>
<dbReference type="PANTHER" id="PTHR33164">
    <property type="entry name" value="TRANSCRIPTIONAL REGULATOR, MARR FAMILY"/>
    <property type="match status" value="1"/>
</dbReference>
<evidence type="ECO:0000313" key="2">
    <source>
        <dbReference type="EMBL" id="PZQ78244.1"/>
    </source>
</evidence>
<dbReference type="PROSITE" id="PS50995">
    <property type="entry name" value="HTH_MARR_2"/>
    <property type="match status" value="1"/>
</dbReference>
<protein>
    <submittedName>
        <fullName evidence="2">MarR family transcriptional regulator</fullName>
    </submittedName>
</protein>
<evidence type="ECO:0000259" key="1">
    <source>
        <dbReference type="PROSITE" id="PS50995"/>
    </source>
</evidence>
<name>A0A2W5QMP9_VARPD</name>